<reference evidence="1 2" key="1">
    <citation type="submission" date="2019-11" db="EMBL/GenBank/DDBJ databases">
        <title>Comparative genomics of hydrocarbon-degrading Desulfosarcina strains.</title>
        <authorList>
            <person name="Watanabe M."/>
            <person name="Kojima H."/>
            <person name="Fukui M."/>
        </authorList>
    </citation>
    <scope>NUCLEOTIDE SEQUENCE [LARGE SCALE GENOMIC DNA]</scope>
    <source>
        <strain evidence="1 2">PP31</strain>
    </source>
</reference>
<evidence type="ECO:0000313" key="1">
    <source>
        <dbReference type="EMBL" id="BBO79271.1"/>
    </source>
</evidence>
<dbReference type="EMBL" id="AP021875">
    <property type="protein sequence ID" value="BBO79271.1"/>
    <property type="molecule type" value="Genomic_DNA"/>
</dbReference>
<organism evidence="1 2">
    <name type="scientific">Desulfosarcina widdelii</name>
    <dbReference type="NCBI Taxonomy" id="947919"/>
    <lineage>
        <taxon>Bacteria</taxon>
        <taxon>Pseudomonadati</taxon>
        <taxon>Thermodesulfobacteriota</taxon>
        <taxon>Desulfobacteria</taxon>
        <taxon>Desulfobacterales</taxon>
        <taxon>Desulfosarcinaceae</taxon>
        <taxon>Desulfosarcina</taxon>
    </lineage>
</organism>
<name>A0A5K7ZHG4_9BACT</name>
<accession>A0A5K7ZHG4</accession>
<dbReference type="InterPro" id="IPR006975">
    <property type="entry name" value="NifQ"/>
</dbReference>
<proteinExistence type="predicted"/>
<sequence>MGNRIYDWLMEIRNPAVGLSEARLFARVLSFRSASAYWTVEDMLGLTDLKMKSLVTKYFPSALKDLKEPECYKIRFHAAVNQPFVCHCCGQAVTSRGATKKVDIPLFQGYPTALNRQMEVDDLKRLLLSQRSSGAAETTWFANMIAVGALGEDHLWQDLGLTGRKDVSYILKTYFTGLFNKNTGNMKWKKFFYKQLCDLEDINVCKAPSCSVCDHYSDCFGPEDAERWAA</sequence>
<protein>
    <recommendedName>
        <fullName evidence="3">Hydrogenase</fullName>
    </recommendedName>
</protein>
<keyword evidence="2" id="KW-1185">Reference proteome</keyword>
<dbReference type="RefSeq" id="WP_197740471.1">
    <property type="nucleotide sequence ID" value="NZ_AP021875.1"/>
</dbReference>
<dbReference type="GO" id="GO:0030151">
    <property type="term" value="F:molybdenum ion binding"/>
    <property type="evidence" value="ECO:0007669"/>
    <property type="project" value="InterPro"/>
</dbReference>
<evidence type="ECO:0000313" key="2">
    <source>
        <dbReference type="Proteomes" id="UP000427769"/>
    </source>
</evidence>
<evidence type="ECO:0008006" key="3">
    <source>
        <dbReference type="Google" id="ProtNLM"/>
    </source>
</evidence>
<dbReference type="KEGG" id="dwd:DSCW_66880"/>
<dbReference type="Proteomes" id="UP000427769">
    <property type="component" value="Chromosome"/>
</dbReference>
<dbReference type="AlphaFoldDB" id="A0A5K7ZHG4"/>
<dbReference type="Pfam" id="PF04891">
    <property type="entry name" value="NifQ"/>
    <property type="match status" value="1"/>
</dbReference>
<dbReference type="GO" id="GO:0009399">
    <property type="term" value="P:nitrogen fixation"/>
    <property type="evidence" value="ECO:0007669"/>
    <property type="project" value="InterPro"/>
</dbReference>
<gene>
    <name evidence="1" type="ORF">DSCW_66880</name>
</gene>